<dbReference type="SUPFAM" id="SSF53850">
    <property type="entry name" value="Periplasmic binding protein-like II"/>
    <property type="match status" value="1"/>
</dbReference>
<dbReference type="InterPro" id="IPR050351">
    <property type="entry name" value="BphY/WalK/GraS-like"/>
</dbReference>
<dbReference type="SMART" id="SM00388">
    <property type="entry name" value="HisKA"/>
    <property type="match status" value="1"/>
</dbReference>
<protein>
    <recommendedName>
        <fullName evidence="2">histidine kinase</fullName>
        <ecNumber evidence="2">2.7.13.3</ecNumber>
    </recommendedName>
</protein>
<dbReference type="GO" id="GO:0000155">
    <property type="term" value="F:phosphorelay sensor kinase activity"/>
    <property type="evidence" value="ECO:0007669"/>
    <property type="project" value="InterPro"/>
</dbReference>
<feature type="domain" description="Histidine kinase" evidence="10">
    <location>
        <begin position="459"/>
        <end position="673"/>
    </location>
</feature>
<keyword evidence="6" id="KW-0418">Kinase</keyword>
<reference evidence="11 12" key="1">
    <citation type="submission" date="2013-04" db="EMBL/GenBank/DDBJ databases">
        <title>The Genome Sequence of Sutterella wadsworthensis HGA0223.</title>
        <authorList>
            <consortium name="The Broad Institute Genomics Platform"/>
            <person name="Earl A."/>
            <person name="Ward D."/>
            <person name="Feldgarden M."/>
            <person name="Gevers D."/>
            <person name="Schmidt T.M."/>
            <person name="Dover J."/>
            <person name="Dai D."/>
            <person name="Walker B."/>
            <person name="Young S."/>
            <person name="Zeng Q."/>
            <person name="Gargeya S."/>
            <person name="Fitzgerald M."/>
            <person name="Haas B."/>
            <person name="Abouelleil A."/>
            <person name="Allen A.W."/>
            <person name="Alvarado L."/>
            <person name="Arachchi H.M."/>
            <person name="Berlin A.M."/>
            <person name="Chapman S.B."/>
            <person name="Gainer-Dewar J."/>
            <person name="Goldberg J."/>
            <person name="Griggs A."/>
            <person name="Gujja S."/>
            <person name="Hansen M."/>
            <person name="Howarth C."/>
            <person name="Imamovic A."/>
            <person name="Ireland A."/>
            <person name="Larimer J."/>
            <person name="McCowan C."/>
            <person name="Murphy C."/>
            <person name="Pearson M."/>
            <person name="Poon T.W."/>
            <person name="Priest M."/>
            <person name="Roberts A."/>
            <person name="Saif S."/>
            <person name="Shea T."/>
            <person name="Sisk P."/>
            <person name="Sykes S."/>
            <person name="Wortman J."/>
            <person name="Nusbaum C."/>
            <person name="Birren B."/>
        </authorList>
    </citation>
    <scope>NUCLEOTIDE SEQUENCE [LARGE SCALE GENOMIC DNA]</scope>
    <source>
        <strain evidence="11 12">HGA0223</strain>
    </source>
</reference>
<dbReference type="SUPFAM" id="SSF55874">
    <property type="entry name" value="ATPase domain of HSP90 chaperone/DNA topoisomerase II/histidine kinase"/>
    <property type="match status" value="1"/>
</dbReference>
<comment type="catalytic activity">
    <reaction evidence="1">
        <text>ATP + protein L-histidine = ADP + protein N-phospho-L-histidine.</text>
        <dbReference type="EC" id="2.7.13.3"/>
    </reaction>
</comment>
<dbReference type="Gene3D" id="1.10.287.130">
    <property type="match status" value="1"/>
</dbReference>
<dbReference type="eggNOG" id="COG0715">
    <property type="taxonomic scope" value="Bacteria"/>
</dbReference>
<evidence type="ECO:0000313" key="11">
    <source>
        <dbReference type="EMBL" id="EPD99784.1"/>
    </source>
</evidence>
<gene>
    <name evidence="11" type="ORF">HMPREF1476_00588</name>
</gene>
<keyword evidence="9" id="KW-0812">Transmembrane</keyword>
<dbReference type="InterPro" id="IPR003661">
    <property type="entry name" value="HisK_dim/P_dom"/>
</dbReference>
<dbReference type="InterPro" id="IPR036890">
    <property type="entry name" value="HATPase_C_sf"/>
</dbReference>
<dbReference type="HOGENOM" id="CLU_011260_2_0_4"/>
<dbReference type="InterPro" id="IPR005467">
    <property type="entry name" value="His_kinase_dom"/>
</dbReference>
<evidence type="ECO:0000256" key="2">
    <source>
        <dbReference type="ARBA" id="ARBA00012438"/>
    </source>
</evidence>
<dbReference type="PROSITE" id="PS50109">
    <property type="entry name" value="HIS_KIN"/>
    <property type="match status" value="1"/>
</dbReference>
<keyword evidence="7" id="KW-0067">ATP-binding</keyword>
<evidence type="ECO:0000256" key="5">
    <source>
        <dbReference type="ARBA" id="ARBA00022741"/>
    </source>
</evidence>
<accession>S3CGY9</accession>
<dbReference type="Pfam" id="PF02518">
    <property type="entry name" value="HATPase_c"/>
    <property type="match status" value="1"/>
</dbReference>
<dbReference type="Gene3D" id="3.30.565.10">
    <property type="entry name" value="Histidine kinase-like ATPase, C-terminal domain"/>
    <property type="match status" value="1"/>
</dbReference>
<keyword evidence="9" id="KW-1133">Transmembrane helix</keyword>
<evidence type="ECO:0000256" key="1">
    <source>
        <dbReference type="ARBA" id="ARBA00000085"/>
    </source>
</evidence>
<feature type="transmembrane region" description="Helical" evidence="9">
    <location>
        <begin position="391"/>
        <end position="410"/>
    </location>
</feature>
<name>S3CGY9_9BURK</name>
<dbReference type="EMBL" id="ATCF01000012">
    <property type="protein sequence ID" value="EPD99784.1"/>
    <property type="molecule type" value="Genomic_DNA"/>
</dbReference>
<dbReference type="SMART" id="SM00387">
    <property type="entry name" value="HATPase_c"/>
    <property type="match status" value="1"/>
</dbReference>
<dbReference type="Gene3D" id="3.40.190.10">
    <property type="entry name" value="Periplasmic binding protein-like II"/>
    <property type="match status" value="1"/>
</dbReference>
<evidence type="ECO:0000256" key="3">
    <source>
        <dbReference type="ARBA" id="ARBA00022553"/>
    </source>
</evidence>
<evidence type="ECO:0000256" key="9">
    <source>
        <dbReference type="SAM" id="Phobius"/>
    </source>
</evidence>
<evidence type="ECO:0000256" key="7">
    <source>
        <dbReference type="ARBA" id="ARBA00022840"/>
    </source>
</evidence>
<dbReference type="Pfam" id="PF12974">
    <property type="entry name" value="Phosphonate-bd"/>
    <property type="match status" value="1"/>
</dbReference>
<keyword evidence="4" id="KW-0808">Transferase</keyword>
<dbReference type="GO" id="GO:0000156">
    <property type="term" value="F:phosphorelay response regulator activity"/>
    <property type="evidence" value="ECO:0007669"/>
    <property type="project" value="TreeGrafter"/>
</dbReference>
<evidence type="ECO:0000259" key="10">
    <source>
        <dbReference type="PROSITE" id="PS50109"/>
    </source>
</evidence>
<keyword evidence="3" id="KW-0597">Phosphoprotein</keyword>
<dbReference type="CDD" id="cd00075">
    <property type="entry name" value="HATPase"/>
    <property type="match status" value="1"/>
</dbReference>
<evidence type="ECO:0000256" key="8">
    <source>
        <dbReference type="ARBA" id="ARBA00023012"/>
    </source>
</evidence>
<dbReference type="GO" id="GO:0005524">
    <property type="term" value="F:ATP binding"/>
    <property type="evidence" value="ECO:0007669"/>
    <property type="project" value="UniProtKB-KW"/>
</dbReference>
<dbReference type="Proteomes" id="UP000014400">
    <property type="component" value="Unassembled WGS sequence"/>
</dbReference>
<proteinExistence type="predicted"/>
<dbReference type="InterPro" id="IPR003594">
    <property type="entry name" value="HATPase_dom"/>
</dbReference>
<keyword evidence="5" id="KW-0547">Nucleotide-binding</keyword>
<dbReference type="CDD" id="cd00082">
    <property type="entry name" value="HisKA"/>
    <property type="match status" value="1"/>
</dbReference>
<dbReference type="PANTHER" id="PTHR42878">
    <property type="entry name" value="TWO-COMPONENT HISTIDINE KINASE"/>
    <property type="match status" value="1"/>
</dbReference>
<dbReference type="GO" id="GO:0007234">
    <property type="term" value="P:osmosensory signaling via phosphorelay pathway"/>
    <property type="evidence" value="ECO:0007669"/>
    <property type="project" value="TreeGrafter"/>
</dbReference>
<keyword evidence="9" id="KW-0472">Membrane</keyword>
<dbReference type="InterPro" id="IPR036097">
    <property type="entry name" value="HisK_dim/P_sf"/>
</dbReference>
<sequence>MRRCGRFHYACTALALNARMQGRAVPKRFFGPRRQRAKPSFLQQPMNPRLFSLPPGADAIKKLGALMLFGVCGLFCPLSGSAAEAPSTPDALTAASFSSDFPAEHMPLKVGVVKYVRPSPYEPIVEATIGALKRVFGTANVIVTHYDLTGLSQAIREGEVDLFLSSSGFYVRMERYGARAAATVASNSYPNPNHNDGSTIVVSAARKSLNKLSDLKGAKLVLSSPQAFTGRQLAEHVLLKAGLNPETLFSSRVYLGDGKRLEGAIPMILSGEADVGFFRLCYLEEWLASHPNSKGQLKVLNRLDSAERPEPCMRSTALYPSWTVATTPATDPRVSRLVLRALFEMPPTFERGLYWSAATDYSSVDQVFHDLRIGPYAYLRDWTVRRLIDEYGTWILLFALLLLGLIFHSVRVSQLVRVRTAHLQEALHEQQRLQNDARAAAERVEHMSRVGAVGQLSTIFAHEMRQPLAAISLYVFGLKRLVQSGSLTPEKIEAIAGKLETQTARADAIVNRVRAYAKSDKPVREAVSLVEAARKALRELTTTGRWHAAVSIAAREDVQCLADPLELELVAMNLIKNALEAVEGLPAGMVNIAVSEHNGKAELTVLNNGPAVSSELVERLNDRAASGSSSKKSGLGLGLSIVRSILERLGGRITFTALAGGGLAAVATLPTLARALSLHQAAEGTAQAAEAKEIGNSSKN</sequence>
<dbReference type="PRINTS" id="PR00344">
    <property type="entry name" value="BCTRLSENSOR"/>
</dbReference>
<keyword evidence="8" id="KW-0902">Two-component regulatory system</keyword>
<dbReference type="GO" id="GO:0030295">
    <property type="term" value="F:protein kinase activator activity"/>
    <property type="evidence" value="ECO:0007669"/>
    <property type="project" value="TreeGrafter"/>
</dbReference>
<evidence type="ECO:0000256" key="4">
    <source>
        <dbReference type="ARBA" id="ARBA00022679"/>
    </source>
</evidence>
<dbReference type="SUPFAM" id="SSF47384">
    <property type="entry name" value="Homodimeric domain of signal transducing histidine kinase"/>
    <property type="match status" value="1"/>
</dbReference>
<dbReference type="EC" id="2.7.13.3" evidence="2"/>
<comment type="caution">
    <text evidence="11">The sequence shown here is derived from an EMBL/GenBank/DDBJ whole genome shotgun (WGS) entry which is preliminary data.</text>
</comment>
<evidence type="ECO:0000256" key="6">
    <source>
        <dbReference type="ARBA" id="ARBA00022777"/>
    </source>
</evidence>
<dbReference type="AlphaFoldDB" id="S3CGY9"/>
<organism evidence="11 12">
    <name type="scientific">Sutterella wadsworthensis HGA0223</name>
    <dbReference type="NCBI Taxonomy" id="1203554"/>
    <lineage>
        <taxon>Bacteria</taxon>
        <taxon>Pseudomonadati</taxon>
        <taxon>Pseudomonadota</taxon>
        <taxon>Betaproteobacteria</taxon>
        <taxon>Burkholderiales</taxon>
        <taxon>Sutterellaceae</taxon>
        <taxon>Sutterella</taxon>
    </lineage>
</organism>
<dbReference type="eggNOG" id="COG4191">
    <property type="taxonomic scope" value="Bacteria"/>
</dbReference>
<dbReference type="PATRIC" id="fig|1203554.3.peg.573"/>
<dbReference type="InterPro" id="IPR004358">
    <property type="entry name" value="Sig_transdc_His_kin-like_C"/>
</dbReference>
<dbReference type="PANTHER" id="PTHR42878:SF7">
    <property type="entry name" value="SENSOR HISTIDINE KINASE GLRK"/>
    <property type="match status" value="1"/>
</dbReference>
<dbReference type="STRING" id="1203554.HMPREF1476_00588"/>
<keyword evidence="12" id="KW-1185">Reference proteome</keyword>
<dbReference type="Pfam" id="PF00512">
    <property type="entry name" value="HisKA"/>
    <property type="match status" value="1"/>
</dbReference>
<evidence type="ECO:0000313" key="12">
    <source>
        <dbReference type="Proteomes" id="UP000014400"/>
    </source>
</evidence>